<feature type="transmembrane region" description="Helical" evidence="6">
    <location>
        <begin position="40"/>
        <end position="61"/>
    </location>
</feature>
<dbReference type="InterPro" id="IPR024923">
    <property type="entry name" value="PG_synth_SpoVB"/>
</dbReference>
<keyword evidence="3 6" id="KW-0812">Transmembrane</keyword>
<feature type="transmembrane region" description="Helical" evidence="6">
    <location>
        <begin position="82"/>
        <end position="104"/>
    </location>
</feature>
<evidence type="ECO:0000313" key="8">
    <source>
        <dbReference type="Proteomes" id="UP000809829"/>
    </source>
</evidence>
<gene>
    <name evidence="7" type="ORF">JOC83_002676</name>
</gene>
<feature type="transmembrane region" description="Helical" evidence="6">
    <location>
        <begin position="401"/>
        <end position="423"/>
    </location>
</feature>
<keyword evidence="2" id="KW-1003">Cell membrane</keyword>
<evidence type="ECO:0000256" key="6">
    <source>
        <dbReference type="SAM" id="Phobius"/>
    </source>
</evidence>
<feature type="transmembrane region" description="Helical" evidence="6">
    <location>
        <begin position="149"/>
        <end position="169"/>
    </location>
</feature>
<evidence type="ECO:0000256" key="5">
    <source>
        <dbReference type="ARBA" id="ARBA00023136"/>
    </source>
</evidence>
<evidence type="ECO:0000256" key="3">
    <source>
        <dbReference type="ARBA" id="ARBA00022692"/>
    </source>
</evidence>
<feature type="transmembrane region" description="Helical" evidence="6">
    <location>
        <begin position="274"/>
        <end position="293"/>
    </location>
</feature>
<comment type="caution">
    <text evidence="7">The sequence shown here is derived from an EMBL/GenBank/DDBJ whole genome shotgun (WGS) entry which is preliminary data.</text>
</comment>
<proteinExistence type="predicted"/>
<dbReference type="Pfam" id="PF01943">
    <property type="entry name" value="Polysacc_synt"/>
    <property type="match status" value="1"/>
</dbReference>
<dbReference type="EMBL" id="JAFBFC010000004">
    <property type="protein sequence ID" value="MBM7703827.1"/>
    <property type="molecule type" value="Genomic_DNA"/>
</dbReference>
<evidence type="ECO:0000256" key="4">
    <source>
        <dbReference type="ARBA" id="ARBA00022989"/>
    </source>
</evidence>
<name>A0ABS2QY14_9BACI</name>
<dbReference type="InterPro" id="IPR050833">
    <property type="entry name" value="Poly_Biosynth_Transport"/>
</dbReference>
<keyword evidence="5 6" id="KW-0472">Membrane</keyword>
<keyword evidence="8" id="KW-1185">Reference proteome</keyword>
<dbReference type="PANTHER" id="PTHR30250:SF24">
    <property type="entry name" value="STAGE V SPORULATION PROTEIN B"/>
    <property type="match status" value="1"/>
</dbReference>
<feature type="transmembrane region" description="Helical" evidence="6">
    <location>
        <begin position="313"/>
        <end position="331"/>
    </location>
</feature>
<evidence type="ECO:0000256" key="2">
    <source>
        <dbReference type="ARBA" id="ARBA00022475"/>
    </source>
</evidence>
<dbReference type="Proteomes" id="UP000809829">
    <property type="component" value="Unassembled WGS sequence"/>
</dbReference>
<comment type="subcellular location">
    <subcellularLocation>
        <location evidence="1">Cell membrane</location>
        <topology evidence="1">Multi-pass membrane protein</topology>
    </subcellularLocation>
</comment>
<organism evidence="7 8">
    <name type="scientific">Priestia iocasae</name>
    <dbReference type="NCBI Taxonomy" id="2291674"/>
    <lineage>
        <taxon>Bacteria</taxon>
        <taxon>Bacillati</taxon>
        <taxon>Bacillota</taxon>
        <taxon>Bacilli</taxon>
        <taxon>Bacillales</taxon>
        <taxon>Bacillaceae</taxon>
        <taxon>Priestia</taxon>
    </lineage>
</organism>
<feature type="transmembrane region" description="Helical" evidence="6">
    <location>
        <begin position="175"/>
        <end position="199"/>
    </location>
</feature>
<feature type="transmembrane region" description="Helical" evidence="6">
    <location>
        <begin position="351"/>
        <end position="370"/>
    </location>
</feature>
<dbReference type="PANTHER" id="PTHR30250">
    <property type="entry name" value="PST FAMILY PREDICTED COLANIC ACID TRANSPORTER"/>
    <property type="match status" value="1"/>
</dbReference>
<keyword evidence="4 6" id="KW-1133">Transmembrane helix</keyword>
<feature type="transmembrane region" description="Helical" evidence="6">
    <location>
        <begin position="249"/>
        <end position="268"/>
    </location>
</feature>
<feature type="transmembrane region" description="Helical" evidence="6">
    <location>
        <begin position="116"/>
        <end position="137"/>
    </location>
</feature>
<protein>
    <submittedName>
        <fullName evidence="7">Stage V sporulation protein B</fullName>
    </submittedName>
</protein>
<evidence type="ECO:0000313" key="7">
    <source>
        <dbReference type="EMBL" id="MBM7703827.1"/>
    </source>
</evidence>
<dbReference type="InterPro" id="IPR002797">
    <property type="entry name" value="Polysacc_synth"/>
</dbReference>
<feature type="transmembrane region" description="Helical" evidence="6">
    <location>
        <begin position="377"/>
        <end position="395"/>
    </location>
</feature>
<dbReference type="CDD" id="cd13124">
    <property type="entry name" value="MATE_SpoVB_like"/>
    <property type="match status" value="1"/>
</dbReference>
<accession>A0ABS2QY14</accession>
<dbReference type="RefSeq" id="WP_205187791.1">
    <property type="nucleotide sequence ID" value="NZ_JAFBFC010000004.1"/>
</dbReference>
<reference evidence="7 8" key="1">
    <citation type="submission" date="2021-01" db="EMBL/GenBank/DDBJ databases">
        <title>Genomic Encyclopedia of Type Strains, Phase IV (KMG-IV): sequencing the most valuable type-strain genomes for metagenomic binning, comparative biology and taxonomic classification.</title>
        <authorList>
            <person name="Goeker M."/>
        </authorList>
    </citation>
    <scope>NUCLEOTIDE SEQUENCE [LARGE SCALE GENOMIC DNA]</scope>
    <source>
        <strain evidence="7 8">DSM 104297</strain>
    </source>
</reference>
<dbReference type="PIRSF" id="PIRSF038958">
    <property type="entry name" value="PG_synth_SpoVB"/>
    <property type="match status" value="1"/>
</dbReference>
<evidence type="ECO:0000256" key="1">
    <source>
        <dbReference type="ARBA" id="ARBA00004651"/>
    </source>
</evidence>
<sequence length="443" mass="49812">MNTFLKGTFILAGAAFVSELIEFLVNMVLARELGKEGMGMYMSVLPVIFLIATVANLELPISISKFIAEHDQKEHPHMIKHATRFATFISIIFFLLTFIVITIFPFFEHYHPQLKWVVLLFIPIVAFSAVLRGYFTGKNNMTTIAISSFIRKAVQLTILFVVFQMFHFGHITTSLLVAVCTLIGTEAVILLYFFLTYVTQMNVIRKGYRSTLTPVQVRKELLSVSLPTTGLRLFNAVCNAFQPFLIKKALVISGMTIGVATQHFGMLTGVAMTIGFFPAFFAHSLLVALIPAVSQAHSKKDIGKLQHLLKQSMYLTILYGVPSIVVMYAFAEPLTNLFFHSTEATYYLRSLWPYFIFHFFAIPLQAYLIGLGLVKDALFHTIWSHIVSFSLMFFLGSQTEIGMSGIMIGMNTGVVLLTLLHYVTICRATNVSFFSLRHKPQST</sequence>